<evidence type="ECO:0000256" key="4">
    <source>
        <dbReference type="ARBA" id="ARBA00022801"/>
    </source>
</evidence>
<evidence type="ECO:0000313" key="7">
    <source>
        <dbReference type="EMBL" id="QHT13460.1"/>
    </source>
</evidence>
<proteinExistence type="inferred from homology"/>
<dbReference type="SUPFAM" id="SSF56219">
    <property type="entry name" value="DNase I-like"/>
    <property type="match status" value="1"/>
</dbReference>
<evidence type="ECO:0000256" key="3">
    <source>
        <dbReference type="ARBA" id="ARBA00022723"/>
    </source>
</evidence>
<dbReference type="AlphaFoldDB" id="A0A6C0DAP8"/>
<dbReference type="PROSITE" id="PS51435">
    <property type="entry name" value="AP_NUCLEASE_F1_4"/>
    <property type="match status" value="1"/>
</dbReference>
<feature type="domain" description="Endonuclease/exonuclease/phosphatase" evidence="6">
    <location>
        <begin position="5"/>
        <end position="254"/>
    </location>
</feature>
<keyword evidence="5" id="KW-0460">Magnesium</keyword>
<evidence type="ECO:0000256" key="1">
    <source>
        <dbReference type="ARBA" id="ARBA00001946"/>
    </source>
</evidence>
<dbReference type="NCBIfam" id="TIGR00195">
    <property type="entry name" value="exoDNase_III"/>
    <property type="match status" value="1"/>
</dbReference>
<protein>
    <recommendedName>
        <fullName evidence="6">Endonuclease/exonuclease/phosphatase domain-containing protein</fullName>
    </recommendedName>
</protein>
<dbReference type="Gene3D" id="3.60.10.10">
    <property type="entry name" value="Endonuclease/exonuclease/phosphatase"/>
    <property type="match status" value="1"/>
</dbReference>
<reference evidence="7" key="1">
    <citation type="journal article" date="2020" name="Nature">
        <title>Giant virus diversity and host interactions through global metagenomics.</title>
        <authorList>
            <person name="Schulz F."/>
            <person name="Roux S."/>
            <person name="Paez-Espino D."/>
            <person name="Jungbluth S."/>
            <person name="Walsh D.A."/>
            <person name="Denef V.J."/>
            <person name="McMahon K.D."/>
            <person name="Konstantinidis K.T."/>
            <person name="Eloe-Fadrosh E.A."/>
            <person name="Kyrpides N.C."/>
            <person name="Woyke T."/>
        </authorList>
    </citation>
    <scope>NUCLEOTIDE SEQUENCE</scope>
    <source>
        <strain evidence="7">GVMAG-M-3300023174-131</strain>
    </source>
</reference>
<keyword evidence="4" id="KW-0378">Hydrolase</keyword>
<dbReference type="GO" id="GO:0008081">
    <property type="term" value="F:phosphoric diester hydrolase activity"/>
    <property type="evidence" value="ECO:0007669"/>
    <property type="project" value="TreeGrafter"/>
</dbReference>
<dbReference type="GO" id="GO:0006284">
    <property type="term" value="P:base-excision repair"/>
    <property type="evidence" value="ECO:0007669"/>
    <property type="project" value="TreeGrafter"/>
</dbReference>
<comment type="cofactor">
    <cofactor evidence="1">
        <name>Mg(2+)</name>
        <dbReference type="ChEBI" id="CHEBI:18420"/>
    </cofactor>
</comment>
<dbReference type="CDD" id="cd09087">
    <property type="entry name" value="Ape1-like_AP-endo"/>
    <property type="match status" value="1"/>
</dbReference>
<dbReference type="EMBL" id="MN739569">
    <property type="protein sequence ID" value="QHT13460.1"/>
    <property type="molecule type" value="Genomic_DNA"/>
</dbReference>
<organism evidence="7">
    <name type="scientific">viral metagenome</name>
    <dbReference type="NCBI Taxonomy" id="1070528"/>
    <lineage>
        <taxon>unclassified sequences</taxon>
        <taxon>metagenomes</taxon>
        <taxon>organismal metagenomes</taxon>
    </lineage>
</organism>
<dbReference type="GO" id="GO:0008311">
    <property type="term" value="F:double-stranded DNA 3'-5' DNA exonuclease activity"/>
    <property type="evidence" value="ECO:0007669"/>
    <property type="project" value="TreeGrafter"/>
</dbReference>
<dbReference type="PANTHER" id="PTHR22748">
    <property type="entry name" value="AP ENDONUCLEASE"/>
    <property type="match status" value="1"/>
</dbReference>
<evidence type="ECO:0000256" key="2">
    <source>
        <dbReference type="ARBA" id="ARBA00007092"/>
    </source>
</evidence>
<dbReference type="InterPro" id="IPR005135">
    <property type="entry name" value="Endo/exonuclease/phosphatase"/>
</dbReference>
<dbReference type="InterPro" id="IPR004808">
    <property type="entry name" value="AP_endonuc_1"/>
</dbReference>
<sequence length="264" mass="30819">MKIIAWNVNGIRAMIKRDNLDNLINHESPDIFCLGETKISCPYDDVEEAFVKKLNSKYFAHWSACKTRGGYSGTAIFTKVKPINVVNGLLVNGNEYDNEGRVITCEFKKFYLVHVYTPNSGEALARLDYRTKEWDPAFKKYILKLQSTKKVIVCGDLNVAHTEIDLKNPKTNLRTAGYTLEERESFTKFLNDTQFIDTYRYQNPEGLKYSYWSYRFKSRERNTGWRIDYFLIDKKLKKKLIKSDILTEIYGSDHCPIILDIEIK</sequence>
<dbReference type="InterPro" id="IPR036691">
    <property type="entry name" value="Endo/exonu/phosph_ase_sf"/>
</dbReference>
<dbReference type="PANTHER" id="PTHR22748:SF6">
    <property type="entry name" value="DNA-(APURINIC OR APYRIMIDINIC SITE) ENDONUCLEASE"/>
    <property type="match status" value="1"/>
</dbReference>
<evidence type="ECO:0000259" key="6">
    <source>
        <dbReference type="Pfam" id="PF03372"/>
    </source>
</evidence>
<dbReference type="GO" id="GO:0005634">
    <property type="term" value="C:nucleus"/>
    <property type="evidence" value="ECO:0007669"/>
    <property type="project" value="TreeGrafter"/>
</dbReference>
<dbReference type="GO" id="GO:0046872">
    <property type="term" value="F:metal ion binding"/>
    <property type="evidence" value="ECO:0007669"/>
    <property type="project" value="UniProtKB-KW"/>
</dbReference>
<name>A0A6C0DAP8_9ZZZZ</name>
<dbReference type="Pfam" id="PF03372">
    <property type="entry name" value="Exo_endo_phos"/>
    <property type="match status" value="1"/>
</dbReference>
<dbReference type="NCBIfam" id="TIGR00633">
    <property type="entry name" value="xth"/>
    <property type="match status" value="1"/>
</dbReference>
<evidence type="ECO:0000256" key="5">
    <source>
        <dbReference type="ARBA" id="ARBA00022842"/>
    </source>
</evidence>
<keyword evidence="3" id="KW-0479">Metal-binding</keyword>
<dbReference type="GO" id="GO:0003906">
    <property type="term" value="F:DNA-(apurinic or apyrimidinic site) endonuclease activity"/>
    <property type="evidence" value="ECO:0007669"/>
    <property type="project" value="TreeGrafter"/>
</dbReference>
<accession>A0A6C0DAP8</accession>
<comment type="similarity">
    <text evidence="2">Belongs to the DNA repair enzymes AP/ExoA family.</text>
</comment>